<evidence type="ECO:0000256" key="5">
    <source>
        <dbReference type="ARBA" id="ARBA00023163"/>
    </source>
</evidence>
<evidence type="ECO:0000313" key="7">
    <source>
        <dbReference type="EMBL" id="RVU34292.1"/>
    </source>
</evidence>
<dbReference type="InterPro" id="IPR000847">
    <property type="entry name" value="LysR_HTH_N"/>
</dbReference>
<comment type="similarity">
    <text evidence="1">Belongs to the LysR transcriptional regulatory family.</text>
</comment>
<organism evidence="7 8">
    <name type="scientific">Hwanghaeella grinnelliae</name>
    <dbReference type="NCBI Taxonomy" id="2500179"/>
    <lineage>
        <taxon>Bacteria</taxon>
        <taxon>Pseudomonadati</taxon>
        <taxon>Pseudomonadota</taxon>
        <taxon>Alphaproteobacteria</taxon>
        <taxon>Rhodospirillales</taxon>
        <taxon>Rhodospirillaceae</taxon>
        <taxon>Hwanghaeella</taxon>
    </lineage>
</organism>
<dbReference type="PRINTS" id="PR00039">
    <property type="entry name" value="HTHLYSR"/>
</dbReference>
<evidence type="ECO:0000259" key="6">
    <source>
        <dbReference type="PROSITE" id="PS50931"/>
    </source>
</evidence>
<reference evidence="8" key="1">
    <citation type="submission" date="2019-01" db="EMBL/GenBank/DDBJ databases">
        <title>Gri0909 isolated from a small marine red alga.</title>
        <authorList>
            <person name="Kim J."/>
            <person name="Jeong S.E."/>
            <person name="Jeon C.O."/>
        </authorList>
    </citation>
    <scope>NUCLEOTIDE SEQUENCE [LARGE SCALE GENOMIC DNA]</scope>
    <source>
        <strain evidence="8">Gri0909</strain>
    </source>
</reference>
<evidence type="ECO:0000256" key="2">
    <source>
        <dbReference type="ARBA" id="ARBA00023015"/>
    </source>
</evidence>
<name>A0A3S2W7C9_9PROT</name>
<proteinExistence type="inferred from homology"/>
<dbReference type="Gene3D" id="3.40.190.10">
    <property type="entry name" value="Periplasmic binding protein-like II"/>
    <property type="match status" value="2"/>
</dbReference>
<dbReference type="InterPro" id="IPR036390">
    <property type="entry name" value="WH_DNA-bd_sf"/>
</dbReference>
<sequence>MMISLGTELNFRKAAERIGVSQPSLSAQIQALEEAVGLRMVERARSGTILTPAGREVLRRAQTVMGEVRGLEDYASDMRLGPAGTIRLGTKTTLGPYILPRLVSRLHRESPELRLYIRESAPRDLEVELYNGVHDLILVQLPLTDTDLSVARLFREPLYLAVAADHPLASRKAIEPELLKGLEVLSLNPSFHLHDQVLSLCRDFGATLLRDYEGTSLDALRQMVGMGMGTTFLPALYVQSELPSRDDVVVLEVVGKPIYRSTGLAWRKSAGRVSAFHLIADTIRQVVKQDCPQLVLER</sequence>
<dbReference type="SUPFAM" id="SSF53850">
    <property type="entry name" value="Periplasmic binding protein-like II"/>
    <property type="match status" value="1"/>
</dbReference>
<dbReference type="AlphaFoldDB" id="A0A3S2W7C9"/>
<dbReference type="CDD" id="cd08411">
    <property type="entry name" value="PBP2_OxyR"/>
    <property type="match status" value="1"/>
</dbReference>
<comment type="caution">
    <text evidence="7">The sequence shown here is derived from an EMBL/GenBank/DDBJ whole genome shotgun (WGS) entry which is preliminary data.</text>
</comment>
<dbReference type="OrthoDB" id="9775392at2"/>
<feature type="domain" description="HTH lysR-type" evidence="6">
    <location>
        <begin position="1"/>
        <end position="51"/>
    </location>
</feature>
<keyword evidence="5" id="KW-0804">Transcription</keyword>
<dbReference type="PROSITE" id="PS50931">
    <property type="entry name" value="HTH_LYSR"/>
    <property type="match status" value="1"/>
</dbReference>
<keyword evidence="8" id="KW-1185">Reference proteome</keyword>
<dbReference type="SUPFAM" id="SSF46785">
    <property type="entry name" value="Winged helix' DNA-binding domain"/>
    <property type="match status" value="1"/>
</dbReference>
<dbReference type="Gene3D" id="1.10.10.10">
    <property type="entry name" value="Winged helix-like DNA-binding domain superfamily/Winged helix DNA-binding domain"/>
    <property type="match status" value="1"/>
</dbReference>
<keyword evidence="4" id="KW-0010">Activator</keyword>
<evidence type="ECO:0000256" key="1">
    <source>
        <dbReference type="ARBA" id="ARBA00009437"/>
    </source>
</evidence>
<keyword evidence="2" id="KW-0805">Transcription regulation</keyword>
<dbReference type="Proteomes" id="UP000287447">
    <property type="component" value="Unassembled WGS sequence"/>
</dbReference>
<dbReference type="Pfam" id="PF03466">
    <property type="entry name" value="LysR_substrate"/>
    <property type="match status" value="1"/>
</dbReference>
<dbReference type="GO" id="GO:0003700">
    <property type="term" value="F:DNA-binding transcription factor activity"/>
    <property type="evidence" value="ECO:0007669"/>
    <property type="project" value="InterPro"/>
</dbReference>
<dbReference type="Pfam" id="PF00126">
    <property type="entry name" value="HTH_1"/>
    <property type="match status" value="1"/>
</dbReference>
<dbReference type="GO" id="GO:0032993">
    <property type="term" value="C:protein-DNA complex"/>
    <property type="evidence" value="ECO:0007669"/>
    <property type="project" value="TreeGrafter"/>
</dbReference>
<keyword evidence="3" id="KW-0238">DNA-binding</keyword>
<dbReference type="EMBL" id="SADE01000004">
    <property type="protein sequence ID" value="RVU34292.1"/>
    <property type="molecule type" value="Genomic_DNA"/>
</dbReference>
<protein>
    <submittedName>
        <fullName evidence="7">Hydrogen peroxide-inducible genes activator</fullName>
    </submittedName>
</protein>
<dbReference type="InterPro" id="IPR036388">
    <property type="entry name" value="WH-like_DNA-bd_sf"/>
</dbReference>
<dbReference type="GO" id="GO:0003677">
    <property type="term" value="F:DNA binding"/>
    <property type="evidence" value="ECO:0007669"/>
    <property type="project" value="UniProtKB-KW"/>
</dbReference>
<dbReference type="PANTHER" id="PTHR30346:SF26">
    <property type="entry name" value="HYDROGEN PEROXIDE-INDUCIBLE GENES ACTIVATOR"/>
    <property type="match status" value="1"/>
</dbReference>
<dbReference type="InterPro" id="IPR005119">
    <property type="entry name" value="LysR_subst-bd"/>
</dbReference>
<accession>A0A3S2W7C9</accession>
<dbReference type="PANTHER" id="PTHR30346">
    <property type="entry name" value="TRANSCRIPTIONAL DUAL REGULATOR HCAR-RELATED"/>
    <property type="match status" value="1"/>
</dbReference>
<gene>
    <name evidence="7" type="ORF">EOI86_23830</name>
</gene>
<evidence type="ECO:0000256" key="4">
    <source>
        <dbReference type="ARBA" id="ARBA00023159"/>
    </source>
</evidence>
<evidence type="ECO:0000313" key="8">
    <source>
        <dbReference type="Proteomes" id="UP000287447"/>
    </source>
</evidence>
<evidence type="ECO:0000256" key="3">
    <source>
        <dbReference type="ARBA" id="ARBA00023125"/>
    </source>
</evidence>